<dbReference type="InterPro" id="IPR013424">
    <property type="entry name" value="Ice-binding_C"/>
</dbReference>
<evidence type="ECO:0000256" key="1">
    <source>
        <dbReference type="SAM" id="SignalP"/>
    </source>
</evidence>
<feature type="signal peptide" evidence="1">
    <location>
        <begin position="1"/>
        <end position="30"/>
    </location>
</feature>
<evidence type="ECO:0000313" key="2">
    <source>
        <dbReference type="EMBL" id="RVT83111.1"/>
    </source>
</evidence>
<comment type="caution">
    <text evidence="2">The sequence shown here is derived from an EMBL/GenBank/DDBJ whole genome shotgun (WGS) entry which is preliminary data.</text>
</comment>
<gene>
    <name evidence="2" type="ORF">EOD73_16285</name>
</gene>
<dbReference type="NCBIfam" id="TIGR02595">
    <property type="entry name" value="PEP_CTERM"/>
    <property type="match status" value="1"/>
</dbReference>
<keyword evidence="3" id="KW-1185">Reference proteome</keyword>
<evidence type="ECO:0000313" key="3">
    <source>
        <dbReference type="Proteomes" id="UP000288587"/>
    </source>
</evidence>
<organism evidence="2 3">
    <name type="scientific">Inhella crocodyli</name>
    <dbReference type="NCBI Taxonomy" id="2499851"/>
    <lineage>
        <taxon>Bacteria</taxon>
        <taxon>Pseudomonadati</taxon>
        <taxon>Pseudomonadota</taxon>
        <taxon>Betaproteobacteria</taxon>
        <taxon>Burkholderiales</taxon>
        <taxon>Sphaerotilaceae</taxon>
        <taxon>Inhella</taxon>
    </lineage>
</organism>
<reference evidence="2 3" key="1">
    <citation type="submission" date="2019-01" db="EMBL/GenBank/DDBJ databases">
        <authorList>
            <person name="Chen W.-M."/>
        </authorList>
    </citation>
    <scope>NUCLEOTIDE SEQUENCE [LARGE SCALE GENOMIC DNA]</scope>
    <source>
        <strain evidence="2 3">CCP-18</strain>
    </source>
</reference>
<accession>A0A3S2XRS6</accession>
<feature type="chain" id="PRO_5018647856" evidence="1">
    <location>
        <begin position="31"/>
        <end position="356"/>
    </location>
</feature>
<name>A0A3S2XRS6_9BURK</name>
<dbReference type="EMBL" id="SACM01000005">
    <property type="protein sequence ID" value="RVT83111.1"/>
    <property type="molecule type" value="Genomic_DNA"/>
</dbReference>
<dbReference type="Proteomes" id="UP000288587">
    <property type="component" value="Unassembled WGS sequence"/>
</dbReference>
<keyword evidence="1" id="KW-0732">Signal</keyword>
<dbReference type="RefSeq" id="WP_127684091.1">
    <property type="nucleotide sequence ID" value="NZ_SACM01000005.1"/>
</dbReference>
<dbReference type="OrthoDB" id="9835045at2"/>
<sequence>MNWTLRLRQALRLTAGAACLLSLGLGAAQAATIAMQNAAYAGTFARDCRTAAAVAAGSTVPDRCEAAFVGYEADGVTPIYSTPWPRLAEIRENYNLGGFVASTSATTPLGIAGTQATRSYIDASGAAGTLVLRQGAFSGTPYARVSGHSLGLQSFYYDGTGPSTRTIENVFDFTSNVTPNTDLNLPGPGGSPTDAAVWAKTRVTVFSLNVADLLFDPFNGVEPQNSGFWGQAQAAHYADFRLEGEVRNDGITVSGTPTYLNFTMEAGRFYFVESYLGLWARFGGELDATHTFTSQLGKTTAAGTFEATTEGLVIADASDTPQLLINDGTGLRVPEPGALVLSALALGLLGLRRSRR</sequence>
<protein>
    <submittedName>
        <fullName evidence="2">PEP-CTERM sorting domain-containing protein</fullName>
    </submittedName>
</protein>
<dbReference type="AlphaFoldDB" id="A0A3S2XRS6"/>
<proteinExistence type="predicted"/>